<gene>
    <name evidence="10" type="primary">TACC2</name>
</gene>
<dbReference type="FunFam" id="1.20.5.1700:FF:000001">
    <property type="entry name" value="Transforming acidic coiled-coil-containing protein 1 isoform 2"/>
    <property type="match status" value="1"/>
</dbReference>
<proteinExistence type="inferred from homology"/>
<feature type="compositionally biased region" description="Polar residues" evidence="8">
    <location>
        <begin position="1"/>
        <end position="17"/>
    </location>
</feature>
<feature type="compositionally biased region" description="Basic residues" evidence="8">
    <location>
        <begin position="271"/>
        <end position="287"/>
    </location>
</feature>
<evidence type="ECO:0000256" key="6">
    <source>
        <dbReference type="ARBA" id="ARBA00023212"/>
    </source>
</evidence>
<organism evidence="10 11">
    <name type="scientific">Sus scrofa</name>
    <name type="common">Pig</name>
    <dbReference type="NCBI Taxonomy" id="9823"/>
    <lineage>
        <taxon>Eukaryota</taxon>
        <taxon>Metazoa</taxon>
        <taxon>Chordata</taxon>
        <taxon>Craniata</taxon>
        <taxon>Vertebrata</taxon>
        <taxon>Euteleostomi</taxon>
        <taxon>Mammalia</taxon>
        <taxon>Eutheria</taxon>
        <taxon>Laurasiatheria</taxon>
        <taxon>Artiodactyla</taxon>
        <taxon>Suina</taxon>
        <taxon>Suidae</taxon>
        <taxon>Sus</taxon>
    </lineage>
</organism>
<feature type="region of interest" description="Disordered" evidence="8">
    <location>
        <begin position="1"/>
        <end position="181"/>
    </location>
</feature>
<sequence length="1094" mass="118452">MGNENSTSGNQRTSSARSPGPVQPSGDSQSIERRPEEKPRGTDRGGSPSSPVADGVIQPAALEDLDIPPLAASSPGGDVSGLVSTALTAQRSSDSEEAFETPESTTPVKAPPAPPPPPPEVVPEPEVSAQPPPEEPGCGAETVPVPDGPPGSSVQGSPFRPPSHSFSAVFDEDKPIASSGTYNLDFDNIELVDDFQALEPRSSDPKHQDCKATSRRKSTDSVPPSKSTLSRSLSLQASDFDGASCPGNPEATAPAPEAYSTGSSSASSTLKRTKKPRPPSLKKKQTTKKPPETPPVKETQPEPAEETHIASEETRTSETKTEAAKAEGAAPASSEETHLESAAVPKAACPLDSEGAEGAIPPASGGGRVQNSPPVGRKTLPPATAPEAAEVTPSESGEQEDPPAKGLSVRLEFDYSEDKSSWDTQQENPPPTKKIGKKPVAKMPLRRPKMKKTPEKLDNTPASPTRSPADPNDIPLAKGTYTFDIDKWDDPNFNPFSSTSKMQESPKLAQHSYSFDPDACDDSIDPFQACSKTPSSPSKSPASFEIPASAVEASGADGDGLNKPAKKKKTPLKTDTFRVKKSPKRSPLSDPPSQDPTPAATPETPPVISAVVHATDEEKLAVTSQKWACMTVDLEADKQDFPQPSDLSTFVSETKFNSPTEELDYRNSYEIEYMEKIGSSLPQDDAAPKKQALYLMFDTSEESPVKSPPVRMSESPTPCSGSSFEETEALVNAGAKIQHPVTRGLAPNQEPHLQVPEKSSQKELEAMALGTASEVIEITAPEGSFASADALLSRLAHPASLCGALDYLEPDLAEKNPPVFAQKLQEELEFAIMRIEALKLARQIALASRSCQDTKREATHPTDVSISKTALYSRIGSAEVEKPAGLLFQPPDLDSALQIARAEIITKEREVSEWKDKYEESRREVMEMRKIVAEYEKTIAQMIEDEQREKSVSHQTVQQLVLEKEQALADLNSVEKSLADLFRRYEKMKEVLEGFRKNEEVLKKCAQEYLSRVKKEEQRYQALKVHAEEKLDRANAEIAQVRGKAQQEQAAYQASLRKEQLRVDALERTLEQKNKEIEELTKICDELIAKMGKS</sequence>
<dbReference type="Pfam" id="PF05010">
    <property type="entry name" value="TACC_C"/>
    <property type="match status" value="1"/>
</dbReference>
<feature type="compositionally biased region" description="Low complexity" evidence="8">
    <location>
        <begin position="381"/>
        <end position="393"/>
    </location>
</feature>
<keyword evidence="3" id="KW-0963">Cytoplasm</keyword>
<feature type="compositionally biased region" description="Low complexity" evidence="8">
    <location>
        <begin position="531"/>
        <end position="543"/>
    </location>
</feature>
<dbReference type="PANTHER" id="PTHR13924:SF11">
    <property type="entry name" value="TRANSFORMING ACIDIC COILED-COIL-CONTAINING PROTEIN 2"/>
    <property type="match status" value="1"/>
</dbReference>
<dbReference type="InterPro" id="IPR039915">
    <property type="entry name" value="TACC"/>
</dbReference>
<dbReference type="Proteomes" id="UP000314985">
    <property type="component" value="Chromosome 14"/>
</dbReference>
<protein>
    <submittedName>
        <fullName evidence="10">Transforming acidic coiled-coil containing protein 2</fullName>
    </submittedName>
</protein>
<reference evidence="10" key="2">
    <citation type="submission" date="2025-08" db="UniProtKB">
        <authorList>
            <consortium name="Ensembl"/>
        </authorList>
    </citation>
    <scope>IDENTIFICATION</scope>
</reference>
<dbReference type="GO" id="GO:0007052">
    <property type="term" value="P:mitotic spindle organization"/>
    <property type="evidence" value="ECO:0007669"/>
    <property type="project" value="InterPro"/>
</dbReference>
<keyword evidence="5 7" id="KW-0175">Coiled coil</keyword>
<evidence type="ECO:0000313" key="11">
    <source>
        <dbReference type="Proteomes" id="UP000314985"/>
    </source>
</evidence>
<evidence type="ECO:0000313" key="10">
    <source>
        <dbReference type="Ensembl" id="ENSSSCP00070001874.1"/>
    </source>
</evidence>
<dbReference type="Gene3D" id="1.20.5.1700">
    <property type="match status" value="1"/>
</dbReference>
<evidence type="ECO:0000259" key="9">
    <source>
        <dbReference type="Pfam" id="PF05010"/>
    </source>
</evidence>
<comment type="similarity">
    <text evidence="2">Belongs to the TACC family.</text>
</comment>
<comment type="subcellular location">
    <subcellularLocation>
        <location evidence="1">Cytoplasm</location>
        <location evidence="1">Cytoskeleton</location>
    </subcellularLocation>
</comment>
<feature type="compositionally biased region" description="Basic and acidic residues" evidence="8">
    <location>
        <begin position="305"/>
        <end position="325"/>
    </location>
</feature>
<evidence type="ECO:0000256" key="1">
    <source>
        <dbReference type="ARBA" id="ARBA00004245"/>
    </source>
</evidence>
<dbReference type="AlphaFoldDB" id="A0A4X1SHW6"/>
<feature type="compositionally biased region" description="Basic and acidic residues" evidence="8">
    <location>
        <begin position="30"/>
        <end position="43"/>
    </location>
</feature>
<evidence type="ECO:0000256" key="8">
    <source>
        <dbReference type="SAM" id="MobiDB-lite"/>
    </source>
</evidence>
<feature type="compositionally biased region" description="Basic and acidic residues" evidence="8">
    <location>
        <begin position="411"/>
        <end position="421"/>
    </location>
</feature>
<feature type="compositionally biased region" description="Polar residues" evidence="8">
    <location>
        <begin position="82"/>
        <end position="92"/>
    </location>
</feature>
<evidence type="ECO:0000256" key="3">
    <source>
        <dbReference type="ARBA" id="ARBA00022490"/>
    </source>
</evidence>
<keyword evidence="6" id="KW-0206">Cytoskeleton</keyword>
<keyword evidence="4" id="KW-0597">Phosphoprotein</keyword>
<name>A0A4X1SHW6_PIG</name>
<evidence type="ECO:0000256" key="2">
    <source>
        <dbReference type="ARBA" id="ARBA00009423"/>
    </source>
</evidence>
<dbReference type="GO" id="GO:0005856">
    <property type="term" value="C:cytoskeleton"/>
    <property type="evidence" value="ECO:0007669"/>
    <property type="project" value="UniProtKB-SubCell"/>
</dbReference>
<feature type="compositionally biased region" description="Polar residues" evidence="8">
    <location>
        <begin position="494"/>
        <end position="503"/>
    </location>
</feature>
<dbReference type="InterPro" id="IPR007707">
    <property type="entry name" value="TACC_C"/>
</dbReference>
<feature type="compositionally biased region" description="Low complexity" evidence="8">
    <location>
        <begin position="260"/>
        <end position="270"/>
    </location>
</feature>
<feature type="compositionally biased region" description="Polar residues" evidence="8">
    <location>
        <begin position="220"/>
        <end position="237"/>
    </location>
</feature>
<feature type="region of interest" description="Disordered" evidence="8">
    <location>
        <begin position="703"/>
        <end position="723"/>
    </location>
</feature>
<feature type="domain" description="Transforming acidic coiled-coil-containing protein C-terminal" evidence="9">
    <location>
        <begin position="889"/>
        <end position="1088"/>
    </location>
</feature>
<feature type="region of interest" description="Disordered" evidence="8">
    <location>
        <begin position="197"/>
        <end position="607"/>
    </location>
</feature>
<feature type="compositionally biased region" description="Polar residues" evidence="8">
    <location>
        <begin position="714"/>
        <end position="723"/>
    </location>
</feature>
<reference evidence="10 11" key="1">
    <citation type="submission" date="2017-08" db="EMBL/GenBank/DDBJ databases">
        <title>USMARCv1.0.</title>
        <authorList>
            <person name="Hannum G.I."/>
            <person name="Koren S."/>
            <person name="Schroeder S.G."/>
            <person name="Chin S.C."/>
            <person name="Nonneman D.J."/>
            <person name="Becker S.A."/>
            <person name="Rosen B.D."/>
            <person name="Bickhart D.M."/>
            <person name="Putnam N.H."/>
            <person name="Green R.E."/>
            <person name="Tuggle C.K."/>
            <person name="Liu H."/>
            <person name="Rohrer G.A."/>
            <person name="Warr A."/>
            <person name="Hall R."/>
            <person name="Kim K."/>
            <person name="Hume D.A."/>
            <person name="Talbot R."/>
            <person name="Chow W."/>
            <person name="Howe K."/>
            <person name="Schwartz A.S."/>
            <person name="Watson M."/>
            <person name="Archibald A.L."/>
            <person name="Phillippy A.M."/>
            <person name="Smith T.P.L."/>
        </authorList>
    </citation>
    <scope>NUCLEOTIDE SEQUENCE [LARGE SCALE GENOMIC DNA]</scope>
</reference>
<evidence type="ECO:0000256" key="5">
    <source>
        <dbReference type="ARBA" id="ARBA00023054"/>
    </source>
</evidence>
<dbReference type="PANTHER" id="PTHR13924">
    <property type="entry name" value="TRANSFORMING ACIDIC COILED-COIL CONTAINING PROTEIN 1/2"/>
    <property type="match status" value="1"/>
</dbReference>
<dbReference type="Ensembl" id="ENSSSCT00070002240.1">
    <property type="protein sequence ID" value="ENSSSCP00070001874.1"/>
    <property type="gene ID" value="ENSSSCG00070001103.1"/>
</dbReference>
<accession>A0A4X1SHW6</accession>
<feature type="compositionally biased region" description="Basic and acidic residues" evidence="8">
    <location>
        <begin position="201"/>
        <end position="212"/>
    </location>
</feature>
<feature type="compositionally biased region" description="Basic residues" evidence="8">
    <location>
        <begin position="434"/>
        <end position="451"/>
    </location>
</feature>
<evidence type="ECO:0000256" key="4">
    <source>
        <dbReference type="ARBA" id="ARBA00022553"/>
    </source>
</evidence>
<feature type="compositionally biased region" description="Pro residues" evidence="8">
    <location>
        <begin position="109"/>
        <end position="122"/>
    </location>
</feature>
<evidence type="ECO:0000256" key="7">
    <source>
        <dbReference type="SAM" id="Coils"/>
    </source>
</evidence>
<feature type="coiled-coil region" evidence="7">
    <location>
        <begin position="897"/>
        <end position="1090"/>
    </location>
</feature>